<evidence type="ECO:0000313" key="2">
    <source>
        <dbReference type="EMBL" id="TYP74495.1"/>
    </source>
</evidence>
<sequence length="217" mass="24061">MQELTRQFPLWAFVYGYAVLFAVAADAALYRLKKSPAKAAFTVLSYMLGGVLPFLVWYPGQWLWTLFGGFYGVACSLTFLGASLIYRAWWPYSGAAAVLLLAASLYVSLADFTATEQWSETRSADGYQAKFDYFHGKKEIPIELERGQTLFYRVDWRISNGGGYGTYLDGEGGAYASDARNGDGWIGYRVEAPTTVRIVVTGRRAQGALAIEWEVTG</sequence>
<keyword evidence="1" id="KW-0812">Transmembrane</keyword>
<comment type="caution">
    <text evidence="2">The sequence shown here is derived from an EMBL/GenBank/DDBJ whole genome shotgun (WGS) entry which is preliminary data.</text>
</comment>
<organism evidence="2 3">
    <name type="scientific">Paenibacillus methanolicus</name>
    <dbReference type="NCBI Taxonomy" id="582686"/>
    <lineage>
        <taxon>Bacteria</taxon>
        <taxon>Bacillati</taxon>
        <taxon>Bacillota</taxon>
        <taxon>Bacilli</taxon>
        <taxon>Bacillales</taxon>
        <taxon>Paenibacillaceae</taxon>
        <taxon>Paenibacillus</taxon>
    </lineage>
</organism>
<feature type="transmembrane region" description="Helical" evidence="1">
    <location>
        <begin position="39"/>
        <end position="56"/>
    </location>
</feature>
<reference evidence="2 3" key="1">
    <citation type="submission" date="2019-07" db="EMBL/GenBank/DDBJ databases">
        <title>Genomic Encyclopedia of Type Strains, Phase III (KMG-III): the genomes of soil and plant-associated and newly described type strains.</title>
        <authorList>
            <person name="Whitman W."/>
        </authorList>
    </citation>
    <scope>NUCLEOTIDE SEQUENCE [LARGE SCALE GENOMIC DNA]</scope>
    <source>
        <strain evidence="2 3">BL24</strain>
    </source>
</reference>
<evidence type="ECO:0000256" key="1">
    <source>
        <dbReference type="SAM" id="Phobius"/>
    </source>
</evidence>
<dbReference type="EMBL" id="VNHS01000005">
    <property type="protein sequence ID" value="TYP74495.1"/>
    <property type="molecule type" value="Genomic_DNA"/>
</dbReference>
<accession>A0A5S5C4Y2</accession>
<feature type="transmembrane region" description="Helical" evidence="1">
    <location>
        <begin position="89"/>
        <end position="109"/>
    </location>
</feature>
<name>A0A5S5C4Y2_9BACL</name>
<dbReference type="AlphaFoldDB" id="A0A5S5C4Y2"/>
<feature type="transmembrane region" description="Helical" evidence="1">
    <location>
        <begin position="12"/>
        <end position="32"/>
    </location>
</feature>
<proteinExistence type="predicted"/>
<keyword evidence="1" id="KW-1133">Transmembrane helix</keyword>
<protein>
    <submittedName>
        <fullName evidence="2">Uncharacterized protein</fullName>
    </submittedName>
</protein>
<keyword evidence="1" id="KW-0472">Membrane</keyword>
<keyword evidence="3" id="KW-1185">Reference proteome</keyword>
<gene>
    <name evidence="2" type="ORF">BCM02_10539</name>
</gene>
<evidence type="ECO:0000313" key="3">
    <source>
        <dbReference type="Proteomes" id="UP000323257"/>
    </source>
</evidence>
<dbReference type="Proteomes" id="UP000323257">
    <property type="component" value="Unassembled WGS sequence"/>
</dbReference>
<feature type="transmembrane region" description="Helical" evidence="1">
    <location>
        <begin position="62"/>
        <end position="82"/>
    </location>
</feature>